<feature type="compositionally biased region" description="Polar residues" evidence="1">
    <location>
        <begin position="43"/>
        <end position="52"/>
    </location>
</feature>
<evidence type="ECO:0000313" key="3">
    <source>
        <dbReference type="Proteomes" id="UP001526147"/>
    </source>
</evidence>
<comment type="caution">
    <text evidence="2">The sequence shown here is derived from an EMBL/GenBank/DDBJ whole genome shotgun (WGS) entry which is preliminary data.</text>
</comment>
<name>A0ABT3DJT9_9BACI</name>
<feature type="compositionally biased region" description="Basic and acidic residues" evidence="1">
    <location>
        <begin position="27"/>
        <end position="36"/>
    </location>
</feature>
<proteinExistence type="predicted"/>
<evidence type="ECO:0000256" key="1">
    <source>
        <dbReference type="SAM" id="MobiDB-lite"/>
    </source>
</evidence>
<organism evidence="2 3">
    <name type="scientific">Metabacillus halosaccharovorans</name>
    <dbReference type="NCBI Taxonomy" id="930124"/>
    <lineage>
        <taxon>Bacteria</taxon>
        <taxon>Bacillati</taxon>
        <taxon>Bacillota</taxon>
        <taxon>Bacilli</taxon>
        <taxon>Bacillales</taxon>
        <taxon>Bacillaceae</taxon>
        <taxon>Metabacillus</taxon>
    </lineage>
</organism>
<dbReference type="RefSeq" id="WP_264143712.1">
    <property type="nucleotide sequence ID" value="NZ_JAOYEY010000044.1"/>
</dbReference>
<dbReference type="Proteomes" id="UP001526147">
    <property type="component" value="Unassembled WGS sequence"/>
</dbReference>
<protein>
    <submittedName>
        <fullName evidence="2">Uncharacterized protein</fullName>
    </submittedName>
</protein>
<evidence type="ECO:0000313" key="2">
    <source>
        <dbReference type="EMBL" id="MCV9887320.1"/>
    </source>
</evidence>
<gene>
    <name evidence="2" type="ORF">OIH86_16895</name>
</gene>
<dbReference type="EMBL" id="JAOYEY010000044">
    <property type="protein sequence ID" value="MCV9887320.1"/>
    <property type="molecule type" value="Genomic_DNA"/>
</dbReference>
<keyword evidence="3" id="KW-1185">Reference proteome</keyword>
<sequence>MKKVVNTMVRNQKDLEEQSKMMEKMKTNKQVKENGKIPDPIQYETNSKESSQ</sequence>
<reference evidence="2 3" key="1">
    <citation type="submission" date="2022-10" db="EMBL/GenBank/DDBJ databases">
        <title>Draft genome assembly of moderately radiation resistant bacterium Metabacillus halosaccharovorans.</title>
        <authorList>
            <person name="Pal S."/>
            <person name="Gopinathan A."/>
        </authorList>
    </citation>
    <scope>NUCLEOTIDE SEQUENCE [LARGE SCALE GENOMIC DNA]</scope>
    <source>
        <strain evidence="2 3">VITHBRA001</strain>
    </source>
</reference>
<accession>A0ABT3DJT9</accession>
<feature type="region of interest" description="Disordered" evidence="1">
    <location>
        <begin position="27"/>
        <end position="52"/>
    </location>
</feature>